<evidence type="ECO:0008006" key="5">
    <source>
        <dbReference type="Google" id="ProtNLM"/>
    </source>
</evidence>
<keyword evidence="2" id="KW-1133">Transmembrane helix</keyword>
<organism evidence="3 4">
    <name type="scientific">Clostridium aminobutyricum</name>
    <dbReference type="NCBI Taxonomy" id="33953"/>
    <lineage>
        <taxon>Bacteria</taxon>
        <taxon>Bacillati</taxon>
        <taxon>Bacillota</taxon>
        <taxon>Clostridia</taxon>
        <taxon>Eubacteriales</taxon>
        <taxon>Clostridiaceae</taxon>
        <taxon>Clostridium</taxon>
    </lineage>
</organism>
<evidence type="ECO:0000313" key="3">
    <source>
        <dbReference type="EMBL" id="MBN7772363.1"/>
    </source>
</evidence>
<dbReference type="AlphaFoldDB" id="A0A939IIA4"/>
<dbReference type="EMBL" id="JAFJZZ010000001">
    <property type="protein sequence ID" value="MBN7772363.1"/>
    <property type="molecule type" value="Genomic_DNA"/>
</dbReference>
<dbReference type="RefSeq" id="WP_206581170.1">
    <property type="nucleotide sequence ID" value="NZ_JAFJZZ010000001.1"/>
</dbReference>
<keyword evidence="4" id="KW-1185">Reference proteome</keyword>
<sequence length="235" mass="26337">MDSLFFLLSFLCFICLVIGVFRPRTVIRWGLDEQKTKKNVMKYYGIGMILFLILFSINVDDSSVEKSNLNTEISSVEQTVNADEKIASNIEKKIEDLRNAESITLDKAVSVMEARILYDALTADQKELVSNLNVLTNAENKIEVLETEAAKQAVAQEQAQIKSEVQATASSQADKEIVTLQPQAQTQTNEYTVYITRTGEKYHRSGCRYLKQSQISISKSDAINQGYTPCSVCNP</sequence>
<dbReference type="Gene3D" id="3.40.10.10">
    <property type="entry name" value="DNA Methylphosphotriester Repair Domain"/>
    <property type="match status" value="1"/>
</dbReference>
<feature type="coiled-coil region" evidence="1">
    <location>
        <begin position="128"/>
        <end position="155"/>
    </location>
</feature>
<proteinExistence type="predicted"/>
<accession>A0A939IIA4</accession>
<reference evidence="3" key="1">
    <citation type="submission" date="2021-02" db="EMBL/GenBank/DDBJ databases">
        <title>Abyssanaerobacter marinus gen.nov., sp., nov, anaerobic bacterium isolated from the Onnuri vent field of Indian Ocean and suggestion of Mogibacteriaceae fam. nov., and proposal of reclassification of ambiguous this family's genus member.</title>
        <authorList>
            <person name="Kim Y.J."/>
            <person name="Yang J.-A."/>
        </authorList>
    </citation>
    <scope>NUCLEOTIDE SEQUENCE</scope>
    <source>
        <strain evidence="3">DSM 2634</strain>
    </source>
</reference>
<dbReference type="Proteomes" id="UP000664545">
    <property type="component" value="Unassembled WGS sequence"/>
</dbReference>
<evidence type="ECO:0000256" key="1">
    <source>
        <dbReference type="SAM" id="Coils"/>
    </source>
</evidence>
<evidence type="ECO:0000256" key="2">
    <source>
        <dbReference type="SAM" id="Phobius"/>
    </source>
</evidence>
<gene>
    <name evidence="3" type="ORF">JYB65_03215</name>
</gene>
<comment type="caution">
    <text evidence="3">The sequence shown here is derived from an EMBL/GenBank/DDBJ whole genome shotgun (WGS) entry which is preliminary data.</text>
</comment>
<dbReference type="SUPFAM" id="SSF57884">
    <property type="entry name" value="Ada DNA repair protein, N-terminal domain (N-Ada 10)"/>
    <property type="match status" value="1"/>
</dbReference>
<keyword evidence="1" id="KW-0175">Coiled coil</keyword>
<keyword evidence="2" id="KW-0812">Transmembrane</keyword>
<name>A0A939IIA4_CLOAM</name>
<dbReference type="InterPro" id="IPR035451">
    <property type="entry name" value="Ada-like_dom_sf"/>
</dbReference>
<feature type="transmembrane region" description="Helical" evidence="2">
    <location>
        <begin position="43"/>
        <end position="59"/>
    </location>
</feature>
<protein>
    <recommendedName>
        <fullName evidence="5">Ada DNA repair metal-binding domain-containing protein</fullName>
    </recommendedName>
</protein>
<keyword evidence="2" id="KW-0472">Membrane</keyword>
<evidence type="ECO:0000313" key="4">
    <source>
        <dbReference type="Proteomes" id="UP000664545"/>
    </source>
</evidence>